<dbReference type="InterPro" id="IPR020945">
    <property type="entry name" value="DMSO/NO3_reduct_chaperone"/>
</dbReference>
<dbReference type="EMBL" id="AOIA01000020">
    <property type="protein sequence ID" value="ELY66031.1"/>
    <property type="molecule type" value="Genomic_DNA"/>
</dbReference>
<dbReference type="RefSeq" id="WP_008420171.1">
    <property type="nucleotide sequence ID" value="NZ_AOIA01000020.1"/>
</dbReference>
<gene>
    <name evidence="2" type="ORF">C492_02467</name>
</gene>
<dbReference type="PATRIC" id="fig|1227498.3.peg.495"/>
<keyword evidence="3" id="KW-1185">Reference proteome</keyword>
<sequence length="212" mass="23998">MDMDAIYAARLDLVEFLVAATHDAPGEAFVADVLEGEVTAPADSVNDELDRGFALLEEFVDENRERPIEDVVDDLEVEYTRLLVGPRPPVTPHETYVREDMEYLGEGLPKVKASYAAAGWKPPENYPEEADHVAVELAFLRYLIRSQHQGREEALGYQRVFHEEHLTHWLEGCALEIAEKTHETFYEAVGHLLAGYDEFEEGIAMQVSYSSR</sequence>
<dbReference type="Proteomes" id="UP000011531">
    <property type="component" value="Unassembled WGS sequence"/>
</dbReference>
<evidence type="ECO:0000256" key="1">
    <source>
        <dbReference type="ARBA" id="ARBA00023186"/>
    </source>
</evidence>
<dbReference type="PANTHER" id="PTHR34227:SF1">
    <property type="entry name" value="DIMETHYL SULFOXIDE REDUCTASE CHAPERONE-RELATED"/>
    <property type="match status" value="1"/>
</dbReference>
<dbReference type="InterPro" id="IPR050289">
    <property type="entry name" value="TorD/DmsD_chaperones"/>
</dbReference>
<evidence type="ECO:0000313" key="2">
    <source>
        <dbReference type="EMBL" id="ELY66031.1"/>
    </source>
</evidence>
<dbReference type="PANTHER" id="PTHR34227">
    <property type="entry name" value="CHAPERONE PROTEIN YCDY"/>
    <property type="match status" value="1"/>
</dbReference>
<dbReference type="InterPro" id="IPR036411">
    <property type="entry name" value="TorD-like_sf"/>
</dbReference>
<dbReference type="Pfam" id="PF02613">
    <property type="entry name" value="Nitrate_red_del"/>
    <property type="match status" value="1"/>
</dbReference>
<dbReference type="AlphaFoldDB" id="L9XX95"/>
<comment type="caution">
    <text evidence="2">The sequence shown here is derived from an EMBL/GenBank/DDBJ whole genome shotgun (WGS) entry which is preliminary data.</text>
</comment>
<dbReference type="STRING" id="1227498.C492_02467"/>
<organism evidence="2 3">
    <name type="scientific">Natronococcus jeotgali DSM 18795</name>
    <dbReference type="NCBI Taxonomy" id="1227498"/>
    <lineage>
        <taxon>Archaea</taxon>
        <taxon>Methanobacteriati</taxon>
        <taxon>Methanobacteriota</taxon>
        <taxon>Stenosarchaea group</taxon>
        <taxon>Halobacteria</taxon>
        <taxon>Halobacteriales</taxon>
        <taxon>Natrialbaceae</taxon>
        <taxon>Natronococcus</taxon>
    </lineage>
</organism>
<proteinExistence type="predicted"/>
<reference evidence="2 3" key="1">
    <citation type="journal article" date="2014" name="PLoS Genet.">
        <title>Phylogenetically driven sequencing of extremely halophilic archaea reveals strategies for static and dynamic osmo-response.</title>
        <authorList>
            <person name="Becker E.A."/>
            <person name="Seitzer P.M."/>
            <person name="Tritt A."/>
            <person name="Larsen D."/>
            <person name="Krusor M."/>
            <person name="Yao A.I."/>
            <person name="Wu D."/>
            <person name="Madern D."/>
            <person name="Eisen J.A."/>
            <person name="Darling A.E."/>
            <person name="Facciotti M.T."/>
        </authorList>
    </citation>
    <scope>NUCLEOTIDE SEQUENCE [LARGE SCALE GENOMIC DNA]</scope>
    <source>
        <strain evidence="2 3">DSM 18795</strain>
    </source>
</reference>
<accession>L9XX95</accession>
<protein>
    <submittedName>
        <fullName evidence="2">Anaerobic dehydrogenase-like protein</fullName>
    </submittedName>
</protein>
<name>L9XX95_9EURY</name>
<keyword evidence="1" id="KW-0143">Chaperone</keyword>
<dbReference type="SUPFAM" id="SSF89155">
    <property type="entry name" value="TorD-like"/>
    <property type="match status" value="1"/>
</dbReference>
<evidence type="ECO:0000313" key="3">
    <source>
        <dbReference type="Proteomes" id="UP000011531"/>
    </source>
</evidence>
<dbReference type="Gene3D" id="1.10.3480.10">
    <property type="entry name" value="TorD-like"/>
    <property type="match status" value="1"/>
</dbReference>